<proteinExistence type="predicted"/>
<feature type="transmembrane region" description="Helical" evidence="1">
    <location>
        <begin position="21"/>
        <end position="45"/>
    </location>
</feature>
<keyword evidence="3" id="KW-1185">Reference proteome</keyword>
<comment type="caution">
    <text evidence="2">The sequence shown here is derived from an EMBL/GenBank/DDBJ whole genome shotgun (WGS) entry which is preliminary data.</text>
</comment>
<dbReference type="Proteomes" id="UP001652503">
    <property type="component" value="Unassembled WGS sequence"/>
</dbReference>
<dbReference type="EMBL" id="JAOWLA010000030">
    <property type="protein sequence ID" value="MCV2866839.1"/>
    <property type="molecule type" value="Genomic_DNA"/>
</dbReference>
<accession>A0ABT2Z6R5</accession>
<reference evidence="2 3" key="1">
    <citation type="submission" date="2022-10" db="EMBL/GenBank/DDBJ databases">
        <title>Defluviimonas sp. nov., isolated from ocean surface water.</title>
        <authorList>
            <person name="He W."/>
            <person name="Wang L."/>
            <person name="Zhang D.-F."/>
        </authorList>
    </citation>
    <scope>NUCLEOTIDE SEQUENCE [LARGE SCALE GENOMIC DNA]</scope>
    <source>
        <strain evidence="2 3">WL0075</strain>
    </source>
</reference>
<sequence length="180" mass="18534">MNASADFVRSISAEPDRTATVRLSLVGIGMAAGLFALAPCSAFAVDRVIQPGGVSPAEVVQTDVDLSFGILVVAPIPFSSAELGNGLTLGTGYLFNLPGSKTSGVGFGYMHTDNGSTASGLGGGVNFGDGRWTVSAIAAEAEVFYELPVGPIDLPIIQSGDLTIVSVESSTEHRSEKRIW</sequence>
<gene>
    <name evidence="2" type="ORF">OE647_19190</name>
</gene>
<keyword evidence="1" id="KW-0812">Transmembrane</keyword>
<protein>
    <submittedName>
        <fullName evidence="2">Uncharacterized protein</fullName>
    </submittedName>
</protein>
<evidence type="ECO:0000256" key="1">
    <source>
        <dbReference type="SAM" id="Phobius"/>
    </source>
</evidence>
<organism evidence="2 3">
    <name type="scientific">Albidovulum sediminicola</name>
    <dbReference type="NCBI Taxonomy" id="2984331"/>
    <lineage>
        <taxon>Bacteria</taxon>
        <taxon>Pseudomonadati</taxon>
        <taxon>Pseudomonadota</taxon>
        <taxon>Alphaproteobacteria</taxon>
        <taxon>Rhodobacterales</taxon>
        <taxon>Paracoccaceae</taxon>
        <taxon>Albidovulum</taxon>
    </lineage>
</organism>
<name>A0ABT2Z6R5_9RHOB</name>
<evidence type="ECO:0000313" key="2">
    <source>
        <dbReference type="EMBL" id="MCV2866839.1"/>
    </source>
</evidence>
<evidence type="ECO:0000313" key="3">
    <source>
        <dbReference type="Proteomes" id="UP001652503"/>
    </source>
</evidence>
<keyword evidence="1" id="KW-1133">Transmembrane helix</keyword>
<dbReference type="RefSeq" id="WP_263723386.1">
    <property type="nucleotide sequence ID" value="NZ_JAOWLA010000030.1"/>
</dbReference>
<keyword evidence="1" id="KW-0472">Membrane</keyword>